<dbReference type="InterPro" id="IPR023631">
    <property type="entry name" value="Amidase_dom"/>
</dbReference>
<feature type="domain" description="Amidase" evidence="2">
    <location>
        <begin position="27"/>
        <end position="446"/>
    </location>
</feature>
<dbReference type="NCBIfam" id="NF004815">
    <property type="entry name" value="PRK06169.1"/>
    <property type="match status" value="1"/>
</dbReference>
<gene>
    <name evidence="3" type="ORF">EOD42_07170</name>
</gene>
<dbReference type="RefSeq" id="WP_127786825.1">
    <property type="nucleotide sequence ID" value="NZ_SACL01000002.1"/>
</dbReference>
<keyword evidence="4" id="KW-1185">Reference proteome</keyword>
<evidence type="ECO:0000256" key="1">
    <source>
        <dbReference type="ARBA" id="ARBA00009199"/>
    </source>
</evidence>
<proteinExistence type="inferred from homology"/>
<dbReference type="EC" id="3.5.1.4" evidence="3"/>
<organism evidence="3 4">
    <name type="scientific">Rhodovarius crocodyli</name>
    <dbReference type="NCBI Taxonomy" id="1979269"/>
    <lineage>
        <taxon>Bacteria</taxon>
        <taxon>Pseudomonadati</taxon>
        <taxon>Pseudomonadota</taxon>
        <taxon>Alphaproteobacteria</taxon>
        <taxon>Acetobacterales</taxon>
        <taxon>Roseomonadaceae</taxon>
        <taxon>Rhodovarius</taxon>
    </lineage>
</organism>
<dbReference type="PANTHER" id="PTHR11895">
    <property type="entry name" value="TRANSAMIDASE"/>
    <property type="match status" value="1"/>
</dbReference>
<dbReference type="Gene3D" id="3.90.1300.10">
    <property type="entry name" value="Amidase signature (AS) domain"/>
    <property type="match status" value="1"/>
</dbReference>
<evidence type="ECO:0000313" key="3">
    <source>
        <dbReference type="EMBL" id="RVT97597.1"/>
    </source>
</evidence>
<dbReference type="EMBL" id="SACL01000002">
    <property type="protein sequence ID" value="RVT97597.1"/>
    <property type="molecule type" value="Genomic_DNA"/>
</dbReference>
<name>A0A437MIU5_9PROT</name>
<dbReference type="OrthoDB" id="9811471at2"/>
<dbReference type="GO" id="GO:0004040">
    <property type="term" value="F:amidase activity"/>
    <property type="evidence" value="ECO:0007669"/>
    <property type="project" value="UniProtKB-EC"/>
</dbReference>
<evidence type="ECO:0000313" key="4">
    <source>
        <dbReference type="Proteomes" id="UP000282957"/>
    </source>
</evidence>
<dbReference type="PANTHER" id="PTHR11895:SF7">
    <property type="entry name" value="GLUTAMYL-TRNA(GLN) AMIDOTRANSFERASE SUBUNIT A, MITOCHONDRIAL"/>
    <property type="match status" value="1"/>
</dbReference>
<comment type="caution">
    <text evidence="3">The sequence shown here is derived from an EMBL/GenBank/DDBJ whole genome shotgun (WGS) entry which is preliminary data.</text>
</comment>
<dbReference type="SUPFAM" id="SSF75304">
    <property type="entry name" value="Amidase signature (AS) enzymes"/>
    <property type="match status" value="1"/>
</dbReference>
<reference evidence="3 4" key="1">
    <citation type="submission" date="2019-01" db="EMBL/GenBank/DDBJ databases">
        <authorList>
            <person name="Chen W.-M."/>
        </authorList>
    </citation>
    <scope>NUCLEOTIDE SEQUENCE [LARGE SCALE GENOMIC DNA]</scope>
    <source>
        <strain evidence="3 4">CCP-6</strain>
    </source>
</reference>
<dbReference type="Proteomes" id="UP000282957">
    <property type="component" value="Unassembled WGS sequence"/>
</dbReference>
<dbReference type="InterPro" id="IPR000120">
    <property type="entry name" value="Amidase"/>
</dbReference>
<evidence type="ECO:0000259" key="2">
    <source>
        <dbReference type="Pfam" id="PF01425"/>
    </source>
</evidence>
<comment type="similarity">
    <text evidence="1">Belongs to the amidase family.</text>
</comment>
<sequence length="464" mass="49578">MTKTDPALMGAEELLDLYRRRALSPVEALQAVLERIARMNSWVNAFAAMNPRAIQQAGESEARWFAGRPMGALDGVPATVKDLLDLSGFPTRRGSRATSTKPVGADAPAVMGLKSEGAVIIGKTTTTEFGWKTPGDCPLNGITRNPWNRDRTPGGSSSGAGAAGAACFGPLHIGTDAGGSIRIPAAWCGLVGFKPSFGRIPQWPHGSFANVAVAGPMTRSVRDAALMFGAMARYDLRDPFCLPEDKRDWLAGIEDGVRGLRVAVVRRLGFETPLDPAGRAAVDHAATLLQEQGAIVEEASPEMPDTRYIFGRVWGVALAKLVAGLSAEQREMIDPGILEVAEAERDFDAIGMLNAEALRIEAAHAMARFHQQYDLVLCPTTPTAAMATDAPQIKPRDALWRDWAPWTFAFNLTRQPAITVPVGTDEDGLPRGVQLAAALYRDDLVLRAARALELAVEAPAAPAA</sequence>
<dbReference type="AlphaFoldDB" id="A0A437MIU5"/>
<accession>A0A437MIU5</accession>
<dbReference type="InterPro" id="IPR036928">
    <property type="entry name" value="AS_sf"/>
</dbReference>
<keyword evidence="3" id="KW-0378">Hydrolase</keyword>
<protein>
    <submittedName>
        <fullName evidence="3">Amidase</fullName>
        <ecNumber evidence="3">3.5.1.4</ecNumber>
    </submittedName>
</protein>
<dbReference type="Pfam" id="PF01425">
    <property type="entry name" value="Amidase"/>
    <property type="match status" value="1"/>
</dbReference>